<comment type="caution">
    <text evidence="4">The sequence shown here is derived from an EMBL/GenBank/DDBJ whole genome shotgun (WGS) entry which is preliminary data.</text>
</comment>
<sequence length="412" mass="44981">MTATVDPESSATCPIAHPFDQDADGVNQPGLHKNQKYHDIREAGTGVADVLRANGTLGKLITRYDDVMEVLRDQKVFSREAARDVDDVGLEGTILGLDGDNHAAVRNVVKDWFTAQAIEKRRGEVEDRATARLKAMIDEGEPADLLDAFTIPLALDTIGDMLGLPQQDRQQFRQWGEAFLGNSTLTRTEAETSALAMAGYLAGLIEQRRQQPASDLLSQIAVDGAHLPPDQLLMLPIALVLGGWETTATSIGTFIQVLLTHPYAKHETAYGYLADHPEMIPGAITELERMHSNAAADSMPRRVMQAVTLPSGAHLQPGDVAIPSHDAANYDPRVFADPHRLDFARTPNRHLSFGYGPHHCIGRHLGHMEMVIAISLLIRELPALRLAIPAEEIRYKAGHALSGPVKLPVAWS</sequence>
<organism evidence="4 5">
    <name type="scientific">Streptosporangium brasiliense</name>
    <dbReference type="NCBI Taxonomy" id="47480"/>
    <lineage>
        <taxon>Bacteria</taxon>
        <taxon>Bacillati</taxon>
        <taxon>Actinomycetota</taxon>
        <taxon>Actinomycetes</taxon>
        <taxon>Streptosporangiales</taxon>
        <taxon>Streptosporangiaceae</taxon>
        <taxon>Streptosporangium</taxon>
    </lineage>
</organism>
<dbReference type="EMBL" id="JAUSRB010000001">
    <property type="protein sequence ID" value="MDP9862111.1"/>
    <property type="molecule type" value="Genomic_DNA"/>
</dbReference>
<dbReference type="PRINTS" id="PR00359">
    <property type="entry name" value="BP450"/>
</dbReference>
<dbReference type="Proteomes" id="UP001230426">
    <property type="component" value="Unassembled WGS sequence"/>
</dbReference>
<dbReference type="SUPFAM" id="SSF48264">
    <property type="entry name" value="Cytochrome P450"/>
    <property type="match status" value="1"/>
</dbReference>
<dbReference type="InterPro" id="IPR002397">
    <property type="entry name" value="Cyt_P450_B"/>
</dbReference>
<feature type="compositionally biased region" description="Polar residues" evidence="3">
    <location>
        <begin position="1"/>
        <end position="12"/>
    </location>
</feature>
<keyword evidence="5" id="KW-1185">Reference proteome</keyword>
<dbReference type="InterPro" id="IPR001128">
    <property type="entry name" value="Cyt_P450"/>
</dbReference>
<protein>
    <submittedName>
        <fullName evidence="4">Cytochrome P450</fullName>
    </submittedName>
</protein>
<evidence type="ECO:0000313" key="5">
    <source>
        <dbReference type="Proteomes" id="UP001230426"/>
    </source>
</evidence>
<keyword evidence="2" id="KW-0503">Monooxygenase</keyword>
<comment type="similarity">
    <text evidence="1 2">Belongs to the cytochrome P450 family.</text>
</comment>
<name>A0ABT9QYQ1_9ACTN</name>
<feature type="region of interest" description="Disordered" evidence="3">
    <location>
        <begin position="1"/>
        <end position="27"/>
    </location>
</feature>
<keyword evidence="2" id="KW-0479">Metal-binding</keyword>
<proteinExistence type="inferred from homology"/>
<accession>A0ABT9QYQ1</accession>
<dbReference type="PANTHER" id="PTHR46696:SF1">
    <property type="entry name" value="CYTOCHROME P450 YJIB-RELATED"/>
    <property type="match status" value="1"/>
</dbReference>
<gene>
    <name evidence="4" type="ORF">J2S55_001370</name>
</gene>
<keyword evidence="2" id="KW-0408">Iron</keyword>
<dbReference type="Pfam" id="PF00067">
    <property type="entry name" value="p450"/>
    <property type="match status" value="1"/>
</dbReference>
<evidence type="ECO:0000256" key="1">
    <source>
        <dbReference type="ARBA" id="ARBA00010617"/>
    </source>
</evidence>
<keyword evidence="2" id="KW-0560">Oxidoreductase</keyword>
<evidence type="ECO:0000256" key="2">
    <source>
        <dbReference type="RuleBase" id="RU000461"/>
    </source>
</evidence>
<reference evidence="4 5" key="1">
    <citation type="submission" date="2023-07" db="EMBL/GenBank/DDBJ databases">
        <title>Sequencing the genomes of 1000 actinobacteria strains.</title>
        <authorList>
            <person name="Klenk H.-P."/>
        </authorList>
    </citation>
    <scope>NUCLEOTIDE SEQUENCE [LARGE SCALE GENOMIC DNA]</scope>
    <source>
        <strain evidence="4 5">DSM 44109</strain>
    </source>
</reference>
<keyword evidence="2" id="KW-0349">Heme</keyword>
<dbReference type="PANTHER" id="PTHR46696">
    <property type="entry name" value="P450, PUTATIVE (EUROFUNG)-RELATED"/>
    <property type="match status" value="1"/>
</dbReference>
<dbReference type="RefSeq" id="WP_306858107.1">
    <property type="nucleotide sequence ID" value="NZ_JAUSRB010000001.1"/>
</dbReference>
<evidence type="ECO:0000256" key="3">
    <source>
        <dbReference type="SAM" id="MobiDB-lite"/>
    </source>
</evidence>
<dbReference type="InterPro" id="IPR017972">
    <property type="entry name" value="Cyt_P450_CS"/>
</dbReference>
<evidence type="ECO:0000313" key="4">
    <source>
        <dbReference type="EMBL" id="MDP9862111.1"/>
    </source>
</evidence>
<dbReference type="InterPro" id="IPR036396">
    <property type="entry name" value="Cyt_P450_sf"/>
</dbReference>
<dbReference type="Gene3D" id="1.10.630.10">
    <property type="entry name" value="Cytochrome P450"/>
    <property type="match status" value="1"/>
</dbReference>
<dbReference type="PROSITE" id="PS00086">
    <property type="entry name" value="CYTOCHROME_P450"/>
    <property type="match status" value="1"/>
</dbReference>